<dbReference type="Proteomes" id="UP000006727">
    <property type="component" value="Chromosome 12"/>
</dbReference>
<dbReference type="PaxDb" id="3218-PP1S46_48V6.1"/>
<name>A0A2K1JRH4_PHYPA</name>
<organism evidence="1">
    <name type="scientific">Physcomitrium patens</name>
    <name type="common">Spreading-leaved earth moss</name>
    <name type="synonym">Physcomitrella patens</name>
    <dbReference type="NCBI Taxonomy" id="3218"/>
    <lineage>
        <taxon>Eukaryota</taxon>
        <taxon>Viridiplantae</taxon>
        <taxon>Streptophyta</taxon>
        <taxon>Embryophyta</taxon>
        <taxon>Bryophyta</taxon>
        <taxon>Bryophytina</taxon>
        <taxon>Bryopsida</taxon>
        <taxon>Funariidae</taxon>
        <taxon>Funariales</taxon>
        <taxon>Funariaceae</taxon>
        <taxon>Physcomitrium</taxon>
    </lineage>
</organism>
<dbReference type="EMBL" id="ABEU02000012">
    <property type="protein sequence ID" value="PNR44127.1"/>
    <property type="molecule type" value="Genomic_DNA"/>
</dbReference>
<gene>
    <name evidence="1" type="ORF">PHYPA_016511</name>
</gene>
<dbReference type="AlphaFoldDB" id="A0A2K1JRH4"/>
<dbReference type="Gramene" id="Pp3c12_19810V3.2">
    <property type="protein sequence ID" value="PAC:32973732.CDS.1"/>
    <property type="gene ID" value="Pp3c12_19810"/>
</dbReference>
<reference evidence="1 3" key="2">
    <citation type="journal article" date="2018" name="Plant J.">
        <title>The Physcomitrella patens chromosome-scale assembly reveals moss genome structure and evolution.</title>
        <authorList>
            <person name="Lang D."/>
            <person name="Ullrich K.K."/>
            <person name="Murat F."/>
            <person name="Fuchs J."/>
            <person name="Jenkins J."/>
            <person name="Haas F.B."/>
            <person name="Piednoel M."/>
            <person name="Gundlach H."/>
            <person name="Van Bel M."/>
            <person name="Meyberg R."/>
            <person name="Vives C."/>
            <person name="Morata J."/>
            <person name="Symeonidi A."/>
            <person name="Hiss M."/>
            <person name="Muchero W."/>
            <person name="Kamisugi Y."/>
            <person name="Saleh O."/>
            <person name="Blanc G."/>
            <person name="Decker E.L."/>
            <person name="van Gessel N."/>
            <person name="Grimwood J."/>
            <person name="Hayes R.D."/>
            <person name="Graham S.W."/>
            <person name="Gunter L.E."/>
            <person name="McDaniel S.F."/>
            <person name="Hoernstein S.N.W."/>
            <person name="Larsson A."/>
            <person name="Li F.W."/>
            <person name="Perroud P.F."/>
            <person name="Phillips J."/>
            <person name="Ranjan P."/>
            <person name="Rokshar D.S."/>
            <person name="Rothfels C.J."/>
            <person name="Schneider L."/>
            <person name="Shu S."/>
            <person name="Stevenson D.W."/>
            <person name="Thummler F."/>
            <person name="Tillich M."/>
            <person name="Villarreal Aguilar J.C."/>
            <person name="Widiez T."/>
            <person name="Wong G.K."/>
            <person name="Wymore A."/>
            <person name="Zhang Y."/>
            <person name="Zimmer A.D."/>
            <person name="Quatrano R.S."/>
            <person name="Mayer K.F.X."/>
            <person name="Goodstein D."/>
            <person name="Casacuberta J.M."/>
            <person name="Vandepoele K."/>
            <person name="Reski R."/>
            <person name="Cuming A.C."/>
            <person name="Tuskan G.A."/>
            <person name="Maumus F."/>
            <person name="Salse J."/>
            <person name="Schmutz J."/>
            <person name="Rensing S.A."/>
        </authorList>
    </citation>
    <scope>NUCLEOTIDE SEQUENCE [LARGE SCALE GENOMIC DNA]</scope>
    <source>
        <strain evidence="2 3">cv. Gransden 2004</strain>
    </source>
</reference>
<proteinExistence type="predicted"/>
<dbReference type="EnsemblPlants" id="Pp3c12_19810V3.1">
    <property type="protein sequence ID" value="PAC:32973731.CDS.1"/>
    <property type="gene ID" value="Pp3c12_19810"/>
</dbReference>
<accession>A0A2K1JRH4</accession>
<sequence>MAAIAVDSGANEKGWNRMMHFNFSVGSGYVEKAHKVATTTVHFSQKMLWSTGKAAKIASSSILVFVAPKYFKTPEVYSDLEGGPPGTPRSASVK</sequence>
<evidence type="ECO:0000313" key="2">
    <source>
        <dbReference type="EnsemblPlants" id="PAC:32973731.CDS.1"/>
    </source>
</evidence>
<evidence type="ECO:0000313" key="3">
    <source>
        <dbReference type="Proteomes" id="UP000006727"/>
    </source>
</evidence>
<dbReference type="EnsemblPlants" id="Pp3c12_19810V3.2">
    <property type="protein sequence ID" value="PAC:32973732.CDS.1"/>
    <property type="gene ID" value="Pp3c12_19810"/>
</dbReference>
<dbReference type="InParanoid" id="A0A2K1JRH4"/>
<dbReference type="Gramene" id="Pp3c12_19810V3.1">
    <property type="protein sequence ID" value="PAC:32973731.CDS.1"/>
    <property type="gene ID" value="Pp3c12_19810"/>
</dbReference>
<keyword evidence="3" id="KW-1185">Reference proteome</keyword>
<protein>
    <submittedName>
        <fullName evidence="1 2">Uncharacterized protein</fullName>
    </submittedName>
</protein>
<reference evidence="2" key="3">
    <citation type="submission" date="2020-12" db="UniProtKB">
        <authorList>
            <consortium name="EnsemblPlants"/>
        </authorList>
    </citation>
    <scope>IDENTIFICATION</scope>
</reference>
<evidence type="ECO:0000313" key="1">
    <source>
        <dbReference type="EMBL" id="PNR44127.1"/>
    </source>
</evidence>
<reference evidence="1 3" key="1">
    <citation type="journal article" date="2008" name="Science">
        <title>The Physcomitrella genome reveals evolutionary insights into the conquest of land by plants.</title>
        <authorList>
            <person name="Rensing S."/>
            <person name="Lang D."/>
            <person name="Zimmer A."/>
            <person name="Terry A."/>
            <person name="Salamov A."/>
            <person name="Shapiro H."/>
            <person name="Nishiyama T."/>
            <person name="Perroud P.-F."/>
            <person name="Lindquist E."/>
            <person name="Kamisugi Y."/>
            <person name="Tanahashi T."/>
            <person name="Sakakibara K."/>
            <person name="Fujita T."/>
            <person name="Oishi K."/>
            <person name="Shin-I T."/>
            <person name="Kuroki Y."/>
            <person name="Toyoda A."/>
            <person name="Suzuki Y."/>
            <person name="Hashimoto A."/>
            <person name="Yamaguchi K."/>
            <person name="Sugano A."/>
            <person name="Kohara Y."/>
            <person name="Fujiyama A."/>
            <person name="Anterola A."/>
            <person name="Aoki S."/>
            <person name="Ashton N."/>
            <person name="Barbazuk W.B."/>
            <person name="Barker E."/>
            <person name="Bennetzen J."/>
            <person name="Bezanilla M."/>
            <person name="Blankenship R."/>
            <person name="Cho S.H."/>
            <person name="Dutcher S."/>
            <person name="Estelle M."/>
            <person name="Fawcett J.A."/>
            <person name="Gundlach H."/>
            <person name="Hanada K."/>
            <person name="Heyl A."/>
            <person name="Hicks K.A."/>
            <person name="Hugh J."/>
            <person name="Lohr M."/>
            <person name="Mayer K."/>
            <person name="Melkozernov A."/>
            <person name="Murata T."/>
            <person name="Nelson D."/>
            <person name="Pils B."/>
            <person name="Prigge M."/>
            <person name="Reiss B."/>
            <person name="Renner T."/>
            <person name="Rombauts S."/>
            <person name="Rushton P."/>
            <person name="Sanderfoot A."/>
            <person name="Schween G."/>
            <person name="Shiu S.-H."/>
            <person name="Stueber K."/>
            <person name="Theodoulou F.L."/>
            <person name="Tu H."/>
            <person name="Van de Peer Y."/>
            <person name="Verrier P.J."/>
            <person name="Waters E."/>
            <person name="Wood A."/>
            <person name="Yang L."/>
            <person name="Cove D."/>
            <person name="Cuming A."/>
            <person name="Hasebe M."/>
            <person name="Lucas S."/>
            <person name="Mishler D.B."/>
            <person name="Reski R."/>
            <person name="Grigoriev I."/>
            <person name="Quatrano R.S."/>
            <person name="Boore J.L."/>
        </authorList>
    </citation>
    <scope>NUCLEOTIDE SEQUENCE [LARGE SCALE GENOMIC DNA]</scope>
    <source>
        <strain evidence="2 3">cv. Gransden 2004</strain>
    </source>
</reference>